<accession>K3WAS0</accession>
<dbReference type="Gene3D" id="3.10.280.10">
    <property type="entry name" value="Mitochondrial glycoprotein"/>
    <property type="match status" value="1"/>
</dbReference>
<dbReference type="FunCoup" id="K3WAS0">
    <property type="interactions" value="141"/>
</dbReference>
<evidence type="ECO:0008006" key="4">
    <source>
        <dbReference type="Google" id="ProtNLM"/>
    </source>
</evidence>
<dbReference type="EnsemblProtists" id="PYU1_T002061">
    <property type="protein sequence ID" value="PYU1_T002061"/>
    <property type="gene ID" value="PYU1_G002059"/>
</dbReference>
<name>K3WAS0_GLOUD</name>
<dbReference type="InParanoid" id="K3WAS0"/>
<reference evidence="2" key="3">
    <citation type="submission" date="2015-02" db="UniProtKB">
        <authorList>
            <consortium name="EnsemblProtists"/>
        </authorList>
    </citation>
    <scope>IDENTIFICATION</scope>
    <source>
        <strain evidence="2">DAOM BR144</strain>
    </source>
</reference>
<protein>
    <recommendedName>
        <fullName evidence="4">Mitochondrial glyco protein</fullName>
    </recommendedName>
</protein>
<dbReference type="Pfam" id="PF02330">
    <property type="entry name" value="MAM33"/>
    <property type="match status" value="1"/>
</dbReference>
<proteinExistence type="predicted"/>
<organism evidence="2 3">
    <name type="scientific">Globisporangium ultimum (strain ATCC 200006 / CBS 805.95 / DAOM BR144)</name>
    <name type="common">Pythium ultimum</name>
    <dbReference type="NCBI Taxonomy" id="431595"/>
    <lineage>
        <taxon>Eukaryota</taxon>
        <taxon>Sar</taxon>
        <taxon>Stramenopiles</taxon>
        <taxon>Oomycota</taxon>
        <taxon>Peronosporomycetes</taxon>
        <taxon>Pythiales</taxon>
        <taxon>Pythiaceae</taxon>
        <taxon>Globisporangium</taxon>
    </lineage>
</organism>
<dbReference type="InterPro" id="IPR036561">
    <property type="entry name" value="MAM33_sf"/>
</dbReference>
<keyword evidence="3" id="KW-1185">Reference proteome</keyword>
<feature type="region of interest" description="Disordered" evidence="1">
    <location>
        <begin position="103"/>
        <end position="133"/>
    </location>
</feature>
<evidence type="ECO:0000313" key="2">
    <source>
        <dbReference type="EnsemblProtists" id="PYU1_T002061"/>
    </source>
</evidence>
<dbReference type="HOGENOM" id="CLU_1191925_0_0_1"/>
<dbReference type="eggNOG" id="KOG2536">
    <property type="taxonomic scope" value="Eukaryota"/>
</dbReference>
<dbReference type="OMA" id="CEYMMSK"/>
<dbReference type="GO" id="GO:0005759">
    <property type="term" value="C:mitochondrial matrix"/>
    <property type="evidence" value="ECO:0007669"/>
    <property type="project" value="InterPro"/>
</dbReference>
<reference evidence="3" key="1">
    <citation type="journal article" date="2010" name="Genome Biol.">
        <title>Genome sequence of the necrotrophic plant pathogen Pythium ultimum reveals original pathogenicity mechanisms and effector repertoire.</title>
        <authorList>
            <person name="Levesque C.A."/>
            <person name="Brouwer H."/>
            <person name="Cano L."/>
            <person name="Hamilton J.P."/>
            <person name="Holt C."/>
            <person name="Huitema E."/>
            <person name="Raffaele S."/>
            <person name="Robideau G.P."/>
            <person name="Thines M."/>
            <person name="Win J."/>
            <person name="Zerillo M.M."/>
            <person name="Beakes G.W."/>
            <person name="Boore J.L."/>
            <person name="Busam D."/>
            <person name="Dumas B."/>
            <person name="Ferriera S."/>
            <person name="Fuerstenberg S.I."/>
            <person name="Gachon C.M."/>
            <person name="Gaulin E."/>
            <person name="Govers F."/>
            <person name="Grenville-Briggs L."/>
            <person name="Horner N."/>
            <person name="Hostetler J."/>
            <person name="Jiang R.H."/>
            <person name="Johnson J."/>
            <person name="Krajaejun T."/>
            <person name="Lin H."/>
            <person name="Meijer H.J."/>
            <person name="Moore B."/>
            <person name="Morris P."/>
            <person name="Phuntmart V."/>
            <person name="Puiu D."/>
            <person name="Shetty J."/>
            <person name="Stajich J.E."/>
            <person name="Tripathy S."/>
            <person name="Wawra S."/>
            <person name="van West P."/>
            <person name="Whitty B.R."/>
            <person name="Coutinho P.M."/>
            <person name="Henrissat B."/>
            <person name="Martin F."/>
            <person name="Thomas P.D."/>
            <person name="Tyler B.M."/>
            <person name="De Vries R.P."/>
            <person name="Kamoun S."/>
            <person name="Yandell M."/>
            <person name="Tisserat N."/>
            <person name="Buell C.R."/>
        </authorList>
    </citation>
    <scope>NUCLEOTIDE SEQUENCE</scope>
    <source>
        <strain evidence="3">DAOM:BR144</strain>
    </source>
</reference>
<dbReference type="InterPro" id="IPR003428">
    <property type="entry name" value="MAM33"/>
</dbReference>
<sequence length="238" mass="27286">MLARVARAASVSMAKRTSVAAPALGAFQLREKSSLTSLLKREIEEEKGNCFEGEELEELHAKMNKIFTLKETPGNMEIVLTGQVGTDSIRIKFDSQDVVELEEDYVDEDEEEEEEEANYDEEEEEEDGEEDELPGIRFVADVTRDNQGLQFECVASSNLTVERVRFLSDFSANAEKDNLYFGPNFADMELDVQEKFYDYLAERKIDDDLAQFITQYADLKEQREYLSFLESAETFIKN</sequence>
<dbReference type="SUPFAM" id="SSF54529">
    <property type="entry name" value="Mitochondrial glycoprotein MAM33-like"/>
    <property type="match status" value="1"/>
</dbReference>
<dbReference type="PANTHER" id="PTHR10826:SF1">
    <property type="entry name" value="COMPLEMENT COMPONENT 1 Q SUBCOMPONENT-BINDING PROTEIN, MITOCHONDRIAL"/>
    <property type="match status" value="1"/>
</dbReference>
<dbReference type="Proteomes" id="UP000019132">
    <property type="component" value="Unassembled WGS sequence"/>
</dbReference>
<dbReference type="VEuPathDB" id="FungiDB:PYU1_G002059"/>
<dbReference type="PANTHER" id="PTHR10826">
    <property type="entry name" value="COMPLEMENT COMPONENT 1"/>
    <property type="match status" value="1"/>
</dbReference>
<evidence type="ECO:0000256" key="1">
    <source>
        <dbReference type="SAM" id="MobiDB-lite"/>
    </source>
</evidence>
<reference evidence="3" key="2">
    <citation type="submission" date="2010-04" db="EMBL/GenBank/DDBJ databases">
        <authorList>
            <person name="Buell R."/>
            <person name="Hamilton J."/>
            <person name="Hostetler J."/>
        </authorList>
    </citation>
    <scope>NUCLEOTIDE SEQUENCE [LARGE SCALE GENOMIC DNA]</scope>
    <source>
        <strain evidence="3">DAOM:BR144</strain>
    </source>
</reference>
<dbReference type="AlphaFoldDB" id="K3WAS0"/>
<dbReference type="EMBL" id="GL376634">
    <property type="status" value="NOT_ANNOTATED_CDS"/>
    <property type="molecule type" value="Genomic_DNA"/>
</dbReference>
<dbReference type="STRING" id="431595.K3WAS0"/>
<evidence type="ECO:0000313" key="3">
    <source>
        <dbReference type="Proteomes" id="UP000019132"/>
    </source>
</evidence>
<dbReference type="GO" id="GO:0042256">
    <property type="term" value="P:cytosolic ribosome assembly"/>
    <property type="evidence" value="ECO:0007669"/>
    <property type="project" value="TreeGrafter"/>
</dbReference>